<dbReference type="SUPFAM" id="SSF49785">
    <property type="entry name" value="Galactose-binding domain-like"/>
    <property type="match status" value="1"/>
</dbReference>
<dbReference type="Gene3D" id="2.60.120.260">
    <property type="entry name" value="Galactose-binding domain-like"/>
    <property type="match status" value="1"/>
</dbReference>
<reference evidence="1 2" key="1">
    <citation type="submission" date="2022-11" db="EMBL/GenBank/DDBJ databases">
        <title>Whole genome sequence of Eschrichtius robustus ER-17-0199.</title>
        <authorList>
            <person name="Bruniche-Olsen A."/>
            <person name="Black A.N."/>
            <person name="Fields C.J."/>
            <person name="Walden K."/>
            <person name="Dewoody J.A."/>
        </authorList>
    </citation>
    <scope>NUCLEOTIDE SEQUENCE [LARGE SCALE GENOMIC DNA]</scope>
    <source>
        <strain evidence="1">ER-17-0199</strain>
        <tissue evidence="1">Blubber</tissue>
    </source>
</reference>
<keyword evidence="2" id="KW-1185">Reference proteome</keyword>
<organism evidence="1 2">
    <name type="scientific">Eschrichtius robustus</name>
    <name type="common">California gray whale</name>
    <name type="synonym">Eschrichtius gibbosus</name>
    <dbReference type="NCBI Taxonomy" id="9764"/>
    <lineage>
        <taxon>Eukaryota</taxon>
        <taxon>Metazoa</taxon>
        <taxon>Chordata</taxon>
        <taxon>Craniata</taxon>
        <taxon>Vertebrata</taxon>
        <taxon>Euteleostomi</taxon>
        <taxon>Mammalia</taxon>
        <taxon>Eutheria</taxon>
        <taxon>Laurasiatheria</taxon>
        <taxon>Artiodactyla</taxon>
        <taxon>Whippomorpha</taxon>
        <taxon>Cetacea</taxon>
        <taxon>Mysticeti</taxon>
        <taxon>Eschrichtiidae</taxon>
        <taxon>Eschrichtius</taxon>
    </lineage>
</organism>
<gene>
    <name evidence="1" type="ORF">J1605_021645</name>
</gene>
<comment type="caution">
    <text evidence="1">The sequence shown here is derived from an EMBL/GenBank/DDBJ whole genome shotgun (WGS) entry which is preliminary data.</text>
</comment>
<proteinExistence type="predicted"/>
<sequence>MCRNNQTIGWGLGTSQSQVMARCMDMGHVAILTPMAVKPRQSPRAMLSRRLPAASVSQTVKASRPEGTLELAGLIRLEARSMADSPREGKVARPADFTQLIDMASEFVGGKILFATDDFFAPAENLIKVL</sequence>
<evidence type="ECO:0000313" key="2">
    <source>
        <dbReference type="Proteomes" id="UP001159641"/>
    </source>
</evidence>
<dbReference type="EMBL" id="JAIQCJ010001387">
    <property type="protein sequence ID" value="KAJ8789947.1"/>
    <property type="molecule type" value="Genomic_DNA"/>
</dbReference>
<accession>A0AB34HAW6</accession>
<dbReference type="AlphaFoldDB" id="A0AB34HAW6"/>
<evidence type="ECO:0000313" key="1">
    <source>
        <dbReference type="EMBL" id="KAJ8789947.1"/>
    </source>
</evidence>
<name>A0AB34HAW6_ESCRO</name>
<dbReference type="Proteomes" id="UP001159641">
    <property type="component" value="Unassembled WGS sequence"/>
</dbReference>
<dbReference type="InterPro" id="IPR008979">
    <property type="entry name" value="Galactose-bd-like_sf"/>
</dbReference>
<protein>
    <submittedName>
        <fullName evidence="1">Uncharacterized protein</fullName>
    </submittedName>
</protein>